<accession>A0A140HA28</accession>
<geneLocation type="chloroplast" evidence="13"/>
<dbReference type="GO" id="GO:0006351">
    <property type="term" value="P:DNA-templated transcription"/>
    <property type="evidence" value="ECO:0007669"/>
    <property type="project" value="UniProtKB-UniRule"/>
</dbReference>
<evidence type="ECO:0000256" key="8">
    <source>
        <dbReference type="HAMAP-Rule" id="MF_01324"/>
    </source>
</evidence>
<evidence type="ECO:0000256" key="6">
    <source>
        <dbReference type="ARBA" id="ARBA00022833"/>
    </source>
</evidence>
<dbReference type="PANTHER" id="PTHR19376">
    <property type="entry name" value="DNA-DIRECTED RNA POLYMERASE"/>
    <property type="match status" value="1"/>
</dbReference>
<feature type="compositionally biased region" description="Polar residues" evidence="9">
    <location>
        <begin position="504"/>
        <end position="521"/>
    </location>
</feature>
<dbReference type="GO" id="GO:0003899">
    <property type="term" value="F:DNA-directed RNA polymerase activity"/>
    <property type="evidence" value="ECO:0007669"/>
    <property type="project" value="UniProtKB-UniRule"/>
</dbReference>
<sequence>MKEFLPTGKSCHSSLVTASISNKNYKIRYTRISIRANVISMVNITNDSIEIDKNISCFWNFSFDKGRLKSFVSWFLKNYGEKKTIELLEQLKDLGFGYATKAGISLGIDDLKIPPQKLELIRQAEAKIAHGLLQYKKGEITGVERFQQLIDTWHQTSESLKQEVIRHFEATDVLNPVYMMAFSGARGNISQVRQLVGMRGLMADPQGKIIDFPIRSNFREGLTLTEYIISTYGARKGIVDTALRTATAGYLTRRLVDVAQHVIVSQFDCGTNRGIFLFDMKEGNKIIYSFKNRLIGRVLAKDIMIKSSIPNNEEITHTNEYDSKKSHSNRLDVKISVVKNREIADSKKQKIMSQKANGLIATRNQEISSDLAGAITKMTKKAFVRSPLTCETRKLVCQLCYGWSLANNSLVSIGEAVGVIAAQSIGEPGTQLTMRTFHTGGVFSGGLTDQIRAPYDGKVKYTIPIAGTCVRTPQGQIAFLTKTEGFLTIQKSISNTQEDRKSKMSLNAEQNANSKSAEQSSNPKIFLDSMSIIKEMHRVPAYTLLFARNGQNVFKKQIIAQFSTISQQQTQRGDAEQTIYADLEGELYYSHIDLLELRNKKYGDITWKTEDWAKLWILAGKIYKDPIYSYFFPNSGDLINQNTVMNQICWVSPYSCFLETNWNSAGQINSNLMNPPTFLSSWNNKYFMSPAIRQNLDNQMPRNFGNVWNHKKIFKNTFTNIKSLSKLLDAPSIQIYDSKNIQQNFKRLKRKRLTGNIQTSLINPLPSKIVETPSKFHSKTKNNLYKTKATKCLKSYLQLYSELNSTRVTRKDLALPTHQPFSRKVFKFKTLFYYPFQKFTRKRLIHLLYQKPVVLPISNNNQARDNNRNSKKLPTTINFVLDPKKKNDLNRLTILKNLKVKKNKLAENFRKNFNTWVILRLIPPVINQKTIQAKIHRIMIYNKNYHLISTNHSNIRTSLPFFHQNLILNKNLNANVNAENLKNIENQTNQFTHDLNFRQFLAKSKIKQMDQPINIQQHNFKNLLNCKTYKLNKTAHLKNNSDNSQFDVWTKSFILKSSDFSLFFKTQTFQKKRQIDRSSDPNKFKNNQLILTNPVLFLNLSDIRYQKLSYVFDFNNSIQSSFAWWKPKRFLNGLCAKHAQKNVNLSTFQSTNGFNTKFFENPKKNCKDPEHWLSFFSEKKQAKNKLINVQYQWNFSENSYLAKKSIHPNVSPKDFDVNKKDLIFSFIPLKNFLTSNIIKEKKIDFVTNKKSQNGLKPVLGNTYQWSPNPNLFFQWFPHLYQTYNNGIFIFSGPLIFEKFVNEQKSTGKTKEIKQMKNKRLLNISHYAVRKSSSFSNFSKLSYRQFPKIENEKIDFLTRANADNITFPVEKFQFFNQNKKQNYSINQYQKSAKLIRVVFISKDIFGNKTNSKNDLSSFFQHQKIANKVKNQIDSDPNKSSTTNKKLIKITSKNLLNFQQNWKAKIHLIDEKWKFKITNKNKVKSIPFVNEKKTKFYFVKKNILNNLTNHCSVFEKKVLLKNRTNLMALKTSQQNIRWCNVKLTSKSKILNNNYSVGTAKNFNKSNSSNRYSFQTKKSNKNVFKYSVNGHELFWLPQENYQIPLTIKPNQQMFVKNPIFINKKNDHSFIYLTNRQGLKKPLKTQSEGFLTLKKSKFKELFCSPKKQTHSFAQHLINSPKQNFSEFNGVVKKNRINKQRQIKRLKSLKLTCLVLQSKILLVLKKKWILKHETSFHFNEMSLKTSQKMKPSSFSSVLNVQSTLGPKKPEFFRQSTPAIQKGFWIQSFNFKTKLTSNIKTKVLNKPETFLSFLSTLTKKNPKFDEKFRVISFQKEIPENMSLFGTPLTYPGIYNPLSFSHFQKNKNEKKAISETIPMKNSPIQANHGLNRNEKSDYDLILKQGWMYIPLWSDFSKLETLHQSVVDLGKNILDDLSFSTHKVYLECLPLNLTKSSFSRFNWENLLNLASISNLQTNLVHNDKPDFSDLNPLKNTFPWDLPSQSGTNMLNSIQKNHVDTNLMNNNLKHSVTNLSYETTSDANTFNLLPTVNQLGCKAIKNLLKNGYRFLETHQNSNQNFNPNNFTKHFSFKEKDSNIKPFKINKIISSVQSTPTIQKGFWIQTEKTLLKKNKRNDIEVQDFDQKKNIPTNNILAMKNGCHKKILNSNCRFFSNFGLIHSKPRKIGLLIRPMHFKILMNPEQYKTQIYKFHKKIHQPPFSLLLYKNFYSSFLNQQKSSRKFISTFPGPDFKMVWKLPLPSKSFKKSHVQTSTNTNFWNLSRNRQKIIKSKKKDLVSDSIKPNLSHSLQYIHQSKKTHSIFRDQDVGFWNIRNYEQIYFSAYPINFLPLQMKSWVPTNVQYPFKTTFIRFQSSTNLYQNSFKTSAKFNNQIIHSLIFKNKQRIEYLLSSCSTSKKQTKETCFINKTKSHIPNVPPTVEAVQLFNPNTFLDFTNHSLIRTKTKDYLTMFLHLFGLSCPLPSLNFSISQKMAYFANQRLFASYFLNQKLKHNSNVPEKFYNCFHSTPISKNQWILYPQKLILSEQNFATTSFFSPIHGEILPNNITVNNLLLENSSNQTSLQNFNNSHLILTKSDLFSVCLPNVISNSSPDFLLKPFKNEILFNDLGKNLNFEKFSKTHVFKNNISTFLKEVYISNQNFKLLEQKFYEKLNLQKIYVPNLVVKYKNKIYKIKGLTIGPTDANQKLRLGKFLVYGNSLYSEFGLDRAGQIIHINSQKITLRHAQSISVSPKGILHTYNNDYITKDSPVMTLPFQTLKTGDIVQGIPKVEQYFEARTTQRGRLFVHSLPVLLQGIFERYRSQLTLEKAVQQSFLKIQQIIVDGVQRVYRSQGVSIADKHLEVIVRQMTSKVQIVYGGQTGFFPGEFVDLEFVERVNRFLMVKIRYEPVVLGITRASLEVDSFLSAASFQQTTKILAKASVYRKKDFLKGLKENILVGNLIPAGTGYLLTT</sequence>
<dbReference type="InterPro" id="IPR042102">
    <property type="entry name" value="RNA_pol_Rpb1_3_sf"/>
</dbReference>
<keyword evidence="1 8" id="KW-0240">DNA-directed RNA polymerase</keyword>
<evidence type="ECO:0000256" key="4">
    <source>
        <dbReference type="ARBA" id="ARBA00022695"/>
    </source>
</evidence>
<dbReference type="CDD" id="cd02655">
    <property type="entry name" value="RNAP_beta'_C"/>
    <property type="match status" value="1"/>
</dbReference>
<dbReference type="GO" id="GO:0009507">
    <property type="term" value="C:chloroplast"/>
    <property type="evidence" value="ECO:0007669"/>
    <property type="project" value="UniProtKB-SubCell"/>
</dbReference>
<dbReference type="SUPFAM" id="SSF64484">
    <property type="entry name" value="beta and beta-prime subunits of DNA dependent RNA-polymerase"/>
    <property type="match status" value="2"/>
</dbReference>
<dbReference type="PANTHER" id="PTHR19376:SF68">
    <property type="entry name" value="DNA-DIRECTED RNA POLYMERASE SUBUNIT BETA"/>
    <property type="match status" value="1"/>
</dbReference>
<proteinExistence type="inferred from homology"/>
<feature type="domain" description="RNA polymerase Rpb1" evidence="10">
    <location>
        <begin position="53"/>
        <end position="111"/>
    </location>
</feature>
<feature type="domain" description="RNA polymerase Rpb1" evidence="11">
    <location>
        <begin position="221"/>
        <end position="786"/>
    </location>
</feature>
<comment type="similarity">
    <text evidence="8">Belongs to the RNA polymerase beta' chain family. RpoC2 subfamily.</text>
</comment>
<evidence type="ECO:0000259" key="10">
    <source>
        <dbReference type="Pfam" id="PF04983"/>
    </source>
</evidence>
<dbReference type="GO" id="GO:0003677">
    <property type="term" value="F:DNA binding"/>
    <property type="evidence" value="ECO:0007669"/>
    <property type="project" value="UniProtKB-UniRule"/>
</dbReference>
<dbReference type="Pfam" id="PF04983">
    <property type="entry name" value="RNA_pol_Rpb1_3"/>
    <property type="match status" value="1"/>
</dbReference>
<gene>
    <name evidence="8 13" type="primary">rpoC2</name>
    <name evidence="13" type="ORF">VU24_7</name>
</gene>
<feature type="domain" description="RNA polymerase Rpb1" evidence="11">
    <location>
        <begin position="2822"/>
        <end position="2867"/>
    </location>
</feature>
<dbReference type="InterPro" id="IPR045867">
    <property type="entry name" value="DNA-dir_RpoC_beta_prime"/>
</dbReference>
<dbReference type="Pfam" id="PF04998">
    <property type="entry name" value="RNA_pol_Rpb1_5"/>
    <property type="match status" value="2"/>
</dbReference>
<keyword evidence="13" id="KW-0150">Chloroplast</keyword>
<dbReference type="Gene3D" id="1.10.1790.20">
    <property type="match status" value="1"/>
</dbReference>
<feature type="domain" description="RNA polymerase Rpb1" evidence="12">
    <location>
        <begin position="140"/>
        <end position="218"/>
    </location>
</feature>
<dbReference type="EMBL" id="KT199251">
    <property type="protein sequence ID" value="AMO01027.1"/>
    <property type="molecule type" value="Genomic_DNA"/>
</dbReference>
<dbReference type="Gene3D" id="1.10.132.30">
    <property type="match status" value="1"/>
</dbReference>
<comment type="function">
    <text evidence="8">DNA-dependent RNA polymerase catalyzes the transcription of DNA into RNA using the four ribonucleoside triphosphates as substrates.</text>
</comment>
<evidence type="ECO:0000256" key="3">
    <source>
        <dbReference type="ARBA" id="ARBA00022679"/>
    </source>
</evidence>
<dbReference type="InterPro" id="IPR038120">
    <property type="entry name" value="Rpb1_funnel_sf"/>
</dbReference>
<dbReference type="Pfam" id="PF05000">
    <property type="entry name" value="RNA_pol_Rpb1_4"/>
    <property type="match status" value="1"/>
</dbReference>
<comment type="cofactor">
    <cofactor evidence="8">
        <name>Zn(2+)</name>
        <dbReference type="ChEBI" id="CHEBI:29105"/>
    </cofactor>
    <text evidence="8">Binds 1 Zn(2+) ion per subunit.</text>
</comment>
<dbReference type="InterPro" id="IPR012756">
    <property type="entry name" value="DNA-dir_RpoC2_beta_pp"/>
</dbReference>
<organism evidence="13">
    <name type="scientific">Chromochloris zofingiensis</name>
    <dbReference type="NCBI Taxonomy" id="31302"/>
    <lineage>
        <taxon>Eukaryota</taxon>
        <taxon>Viridiplantae</taxon>
        <taxon>Chlorophyta</taxon>
        <taxon>core chlorophytes</taxon>
        <taxon>Chlorophyceae</taxon>
        <taxon>CS clade</taxon>
        <taxon>Sphaeropleales</taxon>
        <taxon>Chromochloridaceae</taxon>
        <taxon>Chromochloris</taxon>
    </lineage>
</organism>
<dbReference type="Gene3D" id="1.10.150.390">
    <property type="match status" value="1"/>
</dbReference>
<evidence type="ECO:0000256" key="5">
    <source>
        <dbReference type="ARBA" id="ARBA00022723"/>
    </source>
</evidence>
<evidence type="ECO:0000259" key="11">
    <source>
        <dbReference type="Pfam" id="PF04998"/>
    </source>
</evidence>
<dbReference type="InterPro" id="IPR007083">
    <property type="entry name" value="RNA_pol_Rpb1_4"/>
</dbReference>
<dbReference type="RefSeq" id="YP_009238149.1">
    <property type="nucleotide sequence ID" value="NC_029672.1"/>
</dbReference>
<dbReference type="InterPro" id="IPR007066">
    <property type="entry name" value="RNA_pol_Rpb1_3"/>
</dbReference>
<comment type="catalytic activity">
    <reaction evidence="8">
        <text>RNA(n) + a ribonucleoside 5'-triphosphate = RNA(n+1) + diphosphate</text>
        <dbReference type="Rhea" id="RHEA:21248"/>
        <dbReference type="Rhea" id="RHEA-COMP:14527"/>
        <dbReference type="Rhea" id="RHEA-COMP:17342"/>
        <dbReference type="ChEBI" id="CHEBI:33019"/>
        <dbReference type="ChEBI" id="CHEBI:61557"/>
        <dbReference type="ChEBI" id="CHEBI:140395"/>
        <dbReference type="EC" id="2.7.7.6"/>
    </reaction>
</comment>
<feature type="region of interest" description="Disordered" evidence="9">
    <location>
        <begin position="498"/>
        <end position="521"/>
    </location>
</feature>
<dbReference type="GeneID" id="27073536"/>
<dbReference type="HAMAP" id="MF_01324">
    <property type="entry name" value="RNApol_bact_RpoC2"/>
    <property type="match status" value="1"/>
</dbReference>
<feature type="binding site" evidence="8">
    <location>
        <position position="269"/>
    </location>
    <ligand>
        <name>Zn(2+)</name>
        <dbReference type="ChEBI" id="CHEBI:29105"/>
    </ligand>
</feature>
<keyword evidence="4 8" id="KW-0548">Nucleotidyltransferase</keyword>
<dbReference type="GO" id="GO:0008270">
    <property type="term" value="F:zinc ion binding"/>
    <property type="evidence" value="ECO:0007669"/>
    <property type="project" value="UniProtKB-UniRule"/>
</dbReference>
<dbReference type="Gene3D" id="1.10.274.100">
    <property type="entry name" value="RNA polymerase Rpb1, domain 3"/>
    <property type="match status" value="1"/>
</dbReference>
<comment type="subunit">
    <text evidence="8">In plastids the minimal PEP RNA polymerase catalytic core is composed of four subunits: alpha, beta, beta', and beta''. When a (nuclear-encoded) sigma factor is associated with the core the holoenzyme is formed, which can initiate transcription.</text>
</comment>
<keyword evidence="6 8" id="KW-0862">Zinc</keyword>
<evidence type="ECO:0000256" key="2">
    <source>
        <dbReference type="ARBA" id="ARBA00022640"/>
    </source>
</evidence>
<keyword evidence="5 8" id="KW-0479">Metal-binding</keyword>
<evidence type="ECO:0000256" key="1">
    <source>
        <dbReference type="ARBA" id="ARBA00022478"/>
    </source>
</evidence>
<dbReference type="GO" id="GO:0000428">
    <property type="term" value="C:DNA-directed RNA polymerase complex"/>
    <property type="evidence" value="ECO:0007669"/>
    <property type="project" value="UniProtKB-KW"/>
</dbReference>
<keyword evidence="7 8" id="KW-0804">Transcription</keyword>
<evidence type="ECO:0000256" key="9">
    <source>
        <dbReference type="SAM" id="MobiDB-lite"/>
    </source>
</evidence>
<keyword evidence="3 8" id="KW-0808">Transferase</keyword>
<dbReference type="EC" id="2.7.7.6" evidence="8"/>
<protein>
    <recommendedName>
        <fullName evidence="8">DNA-directed RNA polymerase subunit beta''</fullName>
        <ecNumber evidence="8">2.7.7.6</ecNumber>
    </recommendedName>
    <alternativeName>
        <fullName evidence="8">PEP</fullName>
    </alternativeName>
    <alternativeName>
        <fullName evidence="8">Plastid-encoded RNA polymerase subunit beta''</fullName>
        <shortName evidence="8">RNA polymerase subunit beta''</shortName>
    </alternativeName>
</protein>
<feature type="binding site" evidence="8">
    <location>
        <position position="400"/>
    </location>
    <ligand>
        <name>Zn(2+)</name>
        <dbReference type="ChEBI" id="CHEBI:29105"/>
    </ligand>
</feature>
<dbReference type="InterPro" id="IPR007081">
    <property type="entry name" value="RNA_pol_Rpb1_5"/>
</dbReference>
<evidence type="ECO:0000313" key="13">
    <source>
        <dbReference type="EMBL" id="AMO01027.1"/>
    </source>
</evidence>
<comment type="subcellular location">
    <subcellularLocation>
        <location evidence="8">Plastid</location>
        <location evidence="8">Chloroplast</location>
    </subcellularLocation>
</comment>
<feature type="binding site" evidence="8">
    <location>
        <position position="397"/>
    </location>
    <ligand>
        <name>Zn(2+)</name>
        <dbReference type="ChEBI" id="CHEBI:29105"/>
    </ligand>
</feature>
<evidence type="ECO:0000256" key="7">
    <source>
        <dbReference type="ARBA" id="ARBA00023163"/>
    </source>
</evidence>
<reference evidence="13" key="1">
    <citation type="submission" date="2015-06" db="EMBL/GenBank/DDBJ databases">
        <title>Chloroplast phylogenomic data from the green algal order Sphaeropleales (Chlorophyceae, Chlorophyta) reveal complex patterns of sequence evolution.</title>
        <authorList>
            <person name="Fucikova K."/>
            <person name="Lewis P.O."/>
            <person name="Lewis L.A."/>
        </authorList>
    </citation>
    <scope>NUCLEOTIDE SEQUENCE</scope>
    <source>
        <strain evidence="13">UTEX 56</strain>
    </source>
</reference>
<keyword evidence="2 13" id="KW-0934">Plastid</keyword>
<feature type="binding site" evidence="8">
    <location>
        <position position="390"/>
    </location>
    <ligand>
        <name>Zn(2+)</name>
        <dbReference type="ChEBI" id="CHEBI:29105"/>
    </ligand>
</feature>
<evidence type="ECO:0000259" key="12">
    <source>
        <dbReference type="Pfam" id="PF05000"/>
    </source>
</evidence>
<name>A0A140HA28_9CHLO</name>